<dbReference type="SMART" id="SM00220">
    <property type="entry name" value="S_TKc"/>
    <property type="match status" value="1"/>
</dbReference>
<evidence type="ECO:0000256" key="6">
    <source>
        <dbReference type="ARBA" id="ARBA00022840"/>
    </source>
</evidence>
<dbReference type="InterPro" id="IPR050108">
    <property type="entry name" value="CDK"/>
</dbReference>
<dbReference type="Pfam" id="PF00069">
    <property type="entry name" value="Pkinase"/>
    <property type="match status" value="1"/>
</dbReference>
<dbReference type="GO" id="GO:0005524">
    <property type="term" value="F:ATP binding"/>
    <property type="evidence" value="ECO:0007669"/>
    <property type="project" value="UniProtKB-KW"/>
</dbReference>
<keyword evidence="7" id="KW-0195">Cyclin</keyword>
<keyword evidence="6" id="KW-0067">ATP-binding</keyword>
<dbReference type="PROSITE" id="PS00292">
    <property type="entry name" value="CYCLINS"/>
    <property type="match status" value="1"/>
</dbReference>
<protein>
    <submittedName>
        <fullName evidence="9">Cyclin-dependent protein kinase</fullName>
    </submittedName>
</protein>
<dbReference type="PANTHER" id="PTHR24056">
    <property type="entry name" value="CELL DIVISION PROTEIN KINASE"/>
    <property type="match status" value="1"/>
</dbReference>
<proteinExistence type="inferred from homology"/>
<dbReference type="Pfam" id="PF00134">
    <property type="entry name" value="Cyclin_N"/>
    <property type="match status" value="1"/>
</dbReference>
<dbReference type="Gene3D" id="1.10.510.10">
    <property type="entry name" value="Transferase(Phosphotransferase) domain 1"/>
    <property type="match status" value="1"/>
</dbReference>
<comment type="similarity">
    <text evidence="1">Belongs to the protein kinase superfamily. CMGC Ser/Thr protein kinase family. CDC2/CDKX subfamily.</text>
</comment>
<keyword evidence="5 9" id="KW-0418">Kinase</keyword>
<dbReference type="InterPro" id="IPR006671">
    <property type="entry name" value="Cyclin_N"/>
</dbReference>
<keyword evidence="4" id="KW-0547">Nucleotide-binding</keyword>
<dbReference type="InterPro" id="IPR036915">
    <property type="entry name" value="Cyclin-like_sf"/>
</dbReference>
<keyword evidence="2" id="KW-0723">Serine/threonine-protein kinase</keyword>
<gene>
    <name evidence="9" type="ORF">LCPAC302_01570</name>
</gene>
<dbReference type="InterPro" id="IPR048258">
    <property type="entry name" value="Cyclins_cyclin-box"/>
</dbReference>
<feature type="domain" description="Protein kinase" evidence="8">
    <location>
        <begin position="10"/>
        <end position="272"/>
    </location>
</feature>
<evidence type="ECO:0000256" key="4">
    <source>
        <dbReference type="ARBA" id="ARBA00022741"/>
    </source>
</evidence>
<reference evidence="9" key="1">
    <citation type="journal article" date="2019" name="MBio">
        <title>Virus Genomes from Deep Sea Sediments Expand the Ocean Megavirome and Support Independent Origins of Viral Gigantism.</title>
        <authorList>
            <person name="Backstrom D."/>
            <person name="Yutin N."/>
            <person name="Jorgensen S.L."/>
            <person name="Dharamshi J."/>
            <person name="Homa F."/>
            <person name="Zaremba-Niedwiedzka K."/>
            <person name="Spang A."/>
            <person name="Wolf Y.I."/>
            <person name="Koonin E.V."/>
            <person name="Ettema T.J."/>
        </authorList>
    </citation>
    <scope>NUCLEOTIDE SEQUENCE</scope>
</reference>
<evidence type="ECO:0000256" key="5">
    <source>
        <dbReference type="ARBA" id="ARBA00022777"/>
    </source>
</evidence>
<name>A0A481Z6Z1_9VIRU</name>
<evidence type="ECO:0000256" key="1">
    <source>
        <dbReference type="ARBA" id="ARBA00006485"/>
    </source>
</evidence>
<dbReference type="PROSITE" id="PS50011">
    <property type="entry name" value="PROTEIN_KINASE_DOM"/>
    <property type="match status" value="1"/>
</dbReference>
<dbReference type="Gene3D" id="3.30.200.20">
    <property type="entry name" value="Phosphorylase Kinase, domain 1"/>
    <property type="match status" value="1"/>
</dbReference>
<dbReference type="SUPFAM" id="SSF47954">
    <property type="entry name" value="Cyclin-like"/>
    <property type="match status" value="1"/>
</dbReference>
<evidence type="ECO:0000256" key="2">
    <source>
        <dbReference type="ARBA" id="ARBA00022527"/>
    </source>
</evidence>
<evidence type="ECO:0000256" key="7">
    <source>
        <dbReference type="ARBA" id="ARBA00023127"/>
    </source>
</evidence>
<accession>A0A481Z6Z1</accession>
<dbReference type="PROSITE" id="PS00108">
    <property type="entry name" value="PROTEIN_KINASE_ST"/>
    <property type="match status" value="1"/>
</dbReference>
<dbReference type="InterPro" id="IPR011009">
    <property type="entry name" value="Kinase-like_dom_sf"/>
</dbReference>
<dbReference type="EMBL" id="MK500544">
    <property type="protein sequence ID" value="QBK91537.1"/>
    <property type="molecule type" value="Genomic_DNA"/>
</dbReference>
<dbReference type="SMART" id="SM00385">
    <property type="entry name" value="CYCLIN"/>
    <property type="match status" value="1"/>
</dbReference>
<evidence type="ECO:0000313" key="9">
    <source>
        <dbReference type="EMBL" id="QBK91537.1"/>
    </source>
</evidence>
<dbReference type="InterPro" id="IPR008271">
    <property type="entry name" value="Ser/Thr_kinase_AS"/>
</dbReference>
<dbReference type="Gene3D" id="1.10.472.10">
    <property type="entry name" value="Cyclin-like"/>
    <property type="match status" value="2"/>
</dbReference>
<sequence length="506" mass="59635">MIKNHIIIFIYNMLKIGRGTYSNVYVMKDKNVVKKIFFSGCNYYEGISQDAITEIAILKTFHHDNIINILYYDKNNFSYICLPLYPSTLKSFIVNGGYGLKDIKNISRQILLGVYHLHSYGICHQDIKPSNILIDKDYHVVLIDFGISRKVDPFASLKYEYICSLWYKPPEILFKKNYSLKVDIWSAGCILAEMLLGKPLFKGESKSDQILTIFKILGTPNDLPFEIEKHEPKFNIVFDNYDYAMADIIQDMLQIDPSERISSSDALNHIVFDHPDVINVEDKYVQNILESYHPPIHRCAVNSDISRENRNILMDWLFEIVYKYELNISTFIRCQNIIDRYIMEDKFIKLEIYQLIGITALWIAEKIEDSRIQKVHDLLWVANDSFTLYHILDMEKYIATTLDLNLMFPITTDFISYYNRNNVIRSEIEFLLCYIIFDIRLLIYHPSMLVRNIINIIENKKPKNLIDLNCMGDINRWISIGTEYNLEKNNFILKKYKDNNFLVKYK</sequence>
<evidence type="ECO:0000259" key="8">
    <source>
        <dbReference type="PROSITE" id="PS50011"/>
    </source>
</evidence>
<evidence type="ECO:0000256" key="3">
    <source>
        <dbReference type="ARBA" id="ARBA00022679"/>
    </source>
</evidence>
<dbReference type="FunFam" id="1.10.510.10:FF:000624">
    <property type="entry name" value="Mitogen-activated protein kinase"/>
    <property type="match status" value="1"/>
</dbReference>
<dbReference type="SUPFAM" id="SSF56112">
    <property type="entry name" value="Protein kinase-like (PK-like)"/>
    <property type="match status" value="1"/>
</dbReference>
<dbReference type="InterPro" id="IPR013763">
    <property type="entry name" value="Cyclin-like_dom"/>
</dbReference>
<dbReference type="GO" id="GO:0004674">
    <property type="term" value="F:protein serine/threonine kinase activity"/>
    <property type="evidence" value="ECO:0007669"/>
    <property type="project" value="UniProtKB-KW"/>
</dbReference>
<dbReference type="InterPro" id="IPR000719">
    <property type="entry name" value="Prot_kinase_dom"/>
</dbReference>
<organism evidence="9">
    <name type="scientific">Pithovirus LCPAC302</name>
    <dbReference type="NCBI Taxonomy" id="2506593"/>
    <lineage>
        <taxon>Viruses</taxon>
        <taxon>Pithoviruses</taxon>
    </lineage>
</organism>
<keyword evidence="3" id="KW-0808">Transferase</keyword>